<accession>B9XEP1</accession>
<dbReference type="AlphaFoldDB" id="B9XEP1"/>
<keyword evidence="2" id="KW-1185">Reference proteome</keyword>
<dbReference type="GO" id="GO:0016829">
    <property type="term" value="F:lyase activity"/>
    <property type="evidence" value="ECO:0007669"/>
    <property type="project" value="UniProtKB-KW"/>
</dbReference>
<reference evidence="1 2" key="1">
    <citation type="journal article" date="2011" name="J. Bacteriol.">
        <title>Genome sequence of 'Pedosphaera parvula' Ellin514, an aerobic Verrucomicrobial isolate from pasture soil.</title>
        <authorList>
            <person name="Kant R."/>
            <person name="van Passel M.W."/>
            <person name="Sangwan P."/>
            <person name="Palva A."/>
            <person name="Lucas S."/>
            <person name="Copeland A."/>
            <person name="Lapidus A."/>
            <person name="Glavina Del Rio T."/>
            <person name="Dalin E."/>
            <person name="Tice H."/>
            <person name="Bruce D."/>
            <person name="Goodwin L."/>
            <person name="Pitluck S."/>
            <person name="Chertkov O."/>
            <person name="Larimer F.W."/>
            <person name="Land M.L."/>
            <person name="Hauser L."/>
            <person name="Brettin T.S."/>
            <person name="Detter J.C."/>
            <person name="Han S."/>
            <person name="de Vos W.M."/>
            <person name="Janssen P.H."/>
            <person name="Smidt H."/>
        </authorList>
    </citation>
    <scope>NUCLEOTIDE SEQUENCE [LARGE SCALE GENOMIC DNA]</scope>
    <source>
        <strain evidence="1 2">Ellin514</strain>
    </source>
</reference>
<evidence type="ECO:0000313" key="2">
    <source>
        <dbReference type="Proteomes" id="UP000003688"/>
    </source>
</evidence>
<dbReference type="Pfam" id="PF13646">
    <property type="entry name" value="HEAT_2"/>
    <property type="match status" value="1"/>
</dbReference>
<sequence precursor="true">MMKKNQFRLMLIIVVLAAILGGLAWHSATPKEPIYHGKPLGDWLEGISENMKPEQEQALLILAKMGTNATPIIVRKLEQNDSPIRNKYRDAWPTLPAWPKKVLPTPAPETFTVEDAERAFRSVLGTNMASQLPQLLTHPNPAVREAVAPEIWEAYRLRSIPSEQLLSLCIFALKDPDPLVRFNSALVLERFGPAASNAVPNLIHSLRSSEAGRRKGSTIHVRAVALRVLGSIGSAAASAVPALTNLLSSSDVEFRIQVAAALWYITQDETIALPVFISDVPKLDKSLMGSEAIHPLRAMGPRAKAAVPMLLNEINRYTNYGDNGSRFSIALEAIDPDAAAKIWVK</sequence>
<dbReference type="SUPFAM" id="SSF48371">
    <property type="entry name" value="ARM repeat"/>
    <property type="match status" value="1"/>
</dbReference>
<dbReference type="OrthoDB" id="481230at2"/>
<dbReference type="STRING" id="320771.Cflav_PD4795"/>
<dbReference type="RefSeq" id="WP_007414289.1">
    <property type="nucleotide sequence ID" value="NZ_ABOX02000008.1"/>
</dbReference>
<gene>
    <name evidence="1" type="ORF">Cflav_PD4795</name>
</gene>
<dbReference type="Pfam" id="PF00514">
    <property type="entry name" value="Arm"/>
    <property type="match status" value="1"/>
</dbReference>
<organism evidence="1 2">
    <name type="scientific">Pedosphaera parvula (strain Ellin514)</name>
    <dbReference type="NCBI Taxonomy" id="320771"/>
    <lineage>
        <taxon>Bacteria</taxon>
        <taxon>Pseudomonadati</taxon>
        <taxon>Verrucomicrobiota</taxon>
        <taxon>Pedosphaerae</taxon>
        <taxon>Pedosphaerales</taxon>
        <taxon>Pedosphaeraceae</taxon>
        <taxon>Pedosphaera</taxon>
    </lineage>
</organism>
<dbReference type="InterPro" id="IPR011989">
    <property type="entry name" value="ARM-like"/>
</dbReference>
<dbReference type="InterPro" id="IPR000225">
    <property type="entry name" value="Armadillo"/>
</dbReference>
<protein>
    <submittedName>
        <fullName evidence="1">PBS lyase HEAT domain protein repeat-containing protein</fullName>
    </submittedName>
</protein>
<evidence type="ECO:0000313" key="1">
    <source>
        <dbReference type="EMBL" id="EEF61755.1"/>
    </source>
</evidence>
<comment type="caution">
    <text evidence="1">The sequence shown here is derived from an EMBL/GenBank/DDBJ whole genome shotgun (WGS) entry which is preliminary data.</text>
</comment>
<dbReference type="EMBL" id="ABOX02000008">
    <property type="protein sequence ID" value="EEF61755.1"/>
    <property type="molecule type" value="Genomic_DNA"/>
</dbReference>
<proteinExistence type="predicted"/>
<dbReference type="Gene3D" id="1.25.10.10">
    <property type="entry name" value="Leucine-rich Repeat Variant"/>
    <property type="match status" value="1"/>
</dbReference>
<dbReference type="Proteomes" id="UP000003688">
    <property type="component" value="Unassembled WGS sequence"/>
</dbReference>
<name>B9XEP1_PEDPL</name>
<dbReference type="InterPro" id="IPR016024">
    <property type="entry name" value="ARM-type_fold"/>
</dbReference>
<keyword evidence="1" id="KW-0456">Lyase</keyword>